<evidence type="ECO:0000313" key="2">
    <source>
        <dbReference type="EMBL" id="ETX09938.1"/>
    </source>
</evidence>
<dbReference type="PROSITE" id="PS51724">
    <property type="entry name" value="SPOR"/>
    <property type="match status" value="1"/>
</dbReference>
<sequence length="234" mass="26837">MKWLFLFVVLLNAAFLSWHSFIQDKPKAVEESIYGPPTSERIYLLSEAPVVTQQDYVADSASNDGLEKALSSAIDQTVIDTPDLFCPRLEVEREDDKKQIAQALKDFDWGYQVKEVIGKRARFWLYIAAPETSEIAGRIVKELAAKSIDSFVINRGEMKNRISLGLYSSTDRAEQAKLRIQKLSGYSVDVYEHMRNVPLQQIDIEQPVDEKDWEQFLSRLDLAKMMIKLEKNPC</sequence>
<dbReference type="RefSeq" id="WP_036163094.1">
    <property type="nucleotide sequence ID" value="NZ_JAMB01000012.1"/>
</dbReference>
<feature type="domain" description="SPOR" evidence="1">
    <location>
        <begin position="117"/>
        <end position="193"/>
    </location>
</feature>
<dbReference type="STRING" id="1122207.MUS1_04735"/>
<gene>
    <name evidence="2" type="ORF">MUS1_04735</name>
</gene>
<dbReference type="GO" id="GO:0042834">
    <property type="term" value="F:peptidoglycan binding"/>
    <property type="evidence" value="ECO:0007669"/>
    <property type="project" value="InterPro"/>
</dbReference>
<proteinExistence type="predicted"/>
<organism evidence="2 3">
    <name type="scientific">Marinomonas ushuaiensis DSM 15871</name>
    <dbReference type="NCBI Taxonomy" id="1122207"/>
    <lineage>
        <taxon>Bacteria</taxon>
        <taxon>Pseudomonadati</taxon>
        <taxon>Pseudomonadota</taxon>
        <taxon>Gammaproteobacteria</taxon>
        <taxon>Oceanospirillales</taxon>
        <taxon>Oceanospirillaceae</taxon>
        <taxon>Marinomonas</taxon>
    </lineage>
</organism>
<accession>X7E453</accession>
<name>X7E453_9GAMM</name>
<dbReference type="PATRIC" id="fig|1122207.3.peg.2566"/>
<evidence type="ECO:0000313" key="3">
    <source>
        <dbReference type="Proteomes" id="UP000054058"/>
    </source>
</evidence>
<evidence type="ECO:0000259" key="1">
    <source>
        <dbReference type="PROSITE" id="PS51724"/>
    </source>
</evidence>
<dbReference type="InterPro" id="IPR036680">
    <property type="entry name" value="SPOR-like_sf"/>
</dbReference>
<dbReference type="AlphaFoldDB" id="X7E453"/>
<dbReference type="EMBL" id="JAMB01000012">
    <property type="protein sequence ID" value="ETX09938.1"/>
    <property type="molecule type" value="Genomic_DNA"/>
</dbReference>
<comment type="caution">
    <text evidence="2">The sequence shown here is derived from an EMBL/GenBank/DDBJ whole genome shotgun (WGS) entry which is preliminary data.</text>
</comment>
<dbReference type="eggNOG" id="ENOG5032VRV">
    <property type="taxonomic scope" value="Bacteria"/>
</dbReference>
<dbReference type="Proteomes" id="UP000054058">
    <property type="component" value="Unassembled WGS sequence"/>
</dbReference>
<dbReference type="InterPro" id="IPR007730">
    <property type="entry name" value="SPOR-like_dom"/>
</dbReference>
<dbReference type="Pfam" id="PF05036">
    <property type="entry name" value="SPOR"/>
    <property type="match status" value="1"/>
</dbReference>
<dbReference type="SUPFAM" id="SSF110997">
    <property type="entry name" value="Sporulation related repeat"/>
    <property type="match status" value="1"/>
</dbReference>
<keyword evidence="3" id="KW-1185">Reference proteome</keyword>
<protein>
    <submittedName>
        <fullName evidence="2">Sporulation protein</fullName>
    </submittedName>
</protein>
<dbReference type="OrthoDB" id="6193567at2"/>
<reference evidence="2 3" key="1">
    <citation type="submission" date="2014-01" db="EMBL/GenBank/DDBJ databases">
        <title>Marinomonas ushuaiensis DSM 15871 Genome Sequencing.</title>
        <authorList>
            <person name="Lai Q."/>
            <person name="Shao Z.S."/>
        </authorList>
    </citation>
    <scope>NUCLEOTIDE SEQUENCE [LARGE SCALE GENOMIC DNA]</scope>
    <source>
        <strain evidence="2 3">DSM 15871</strain>
    </source>
</reference>